<gene>
    <name evidence="1" type="ORF">PHMEG_00028613</name>
</gene>
<sequence length="61" mass="6457">MLSPSLMPTSGSAARACSNGSIAARKRYGLRGQPWYTPRRCRIGAVVAASTGPSTTNDESW</sequence>
<organism evidence="1 2">
    <name type="scientific">Phytophthora megakarya</name>
    <dbReference type="NCBI Taxonomy" id="4795"/>
    <lineage>
        <taxon>Eukaryota</taxon>
        <taxon>Sar</taxon>
        <taxon>Stramenopiles</taxon>
        <taxon>Oomycota</taxon>
        <taxon>Peronosporomycetes</taxon>
        <taxon>Peronosporales</taxon>
        <taxon>Peronosporaceae</taxon>
        <taxon>Phytophthora</taxon>
    </lineage>
</organism>
<name>A0A225V4I6_9STRA</name>
<keyword evidence="2" id="KW-1185">Reference proteome</keyword>
<protein>
    <submittedName>
        <fullName evidence="1">Uncharacterized protein</fullName>
    </submittedName>
</protein>
<evidence type="ECO:0000313" key="2">
    <source>
        <dbReference type="Proteomes" id="UP000198211"/>
    </source>
</evidence>
<comment type="caution">
    <text evidence="1">The sequence shown here is derived from an EMBL/GenBank/DDBJ whole genome shotgun (WGS) entry which is preliminary data.</text>
</comment>
<dbReference type="Proteomes" id="UP000198211">
    <property type="component" value="Unassembled WGS sequence"/>
</dbReference>
<evidence type="ECO:0000313" key="1">
    <source>
        <dbReference type="EMBL" id="OWZ00243.1"/>
    </source>
</evidence>
<proteinExistence type="predicted"/>
<dbReference type="EMBL" id="NBNE01007776">
    <property type="protein sequence ID" value="OWZ00243.1"/>
    <property type="molecule type" value="Genomic_DNA"/>
</dbReference>
<reference evidence="2" key="1">
    <citation type="submission" date="2017-03" db="EMBL/GenBank/DDBJ databases">
        <title>Phytopthora megakarya and P. palmivora, two closely related causual agents of cacao black pod achieved similar genome size and gene model numbers by different mechanisms.</title>
        <authorList>
            <person name="Ali S."/>
            <person name="Shao J."/>
            <person name="Larry D.J."/>
            <person name="Kronmiller B."/>
            <person name="Shen D."/>
            <person name="Strem M.D."/>
            <person name="Melnick R.L."/>
            <person name="Guiltinan M.J."/>
            <person name="Tyler B.M."/>
            <person name="Meinhardt L.W."/>
            <person name="Bailey B.A."/>
        </authorList>
    </citation>
    <scope>NUCLEOTIDE SEQUENCE [LARGE SCALE GENOMIC DNA]</scope>
    <source>
        <strain evidence="2">zdho120</strain>
    </source>
</reference>
<accession>A0A225V4I6</accession>
<dbReference type="AlphaFoldDB" id="A0A225V4I6"/>